<evidence type="ECO:0000313" key="3">
    <source>
        <dbReference type="Proteomes" id="UP001528912"/>
    </source>
</evidence>
<gene>
    <name evidence="2" type="ORF">P4R38_10245</name>
</gene>
<proteinExistence type="predicted"/>
<keyword evidence="3" id="KW-1185">Reference proteome</keyword>
<feature type="transmembrane region" description="Helical" evidence="1">
    <location>
        <begin position="65"/>
        <end position="86"/>
    </location>
</feature>
<name>A0ABT6C6Z9_9MICO</name>
<comment type="caution">
    <text evidence="2">The sequence shown here is derived from an EMBL/GenBank/DDBJ whole genome shotgun (WGS) entry which is preliminary data.</text>
</comment>
<accession>A0ABT6C6Z9</accession>
<keyword evidence="1" id="KW-0472">Membrane</keyword>
<keyword evidence="1" id="KW-0812">Transmembrane</keyword>
<protein>
    <recommendedName>
        <fullName evidence="4">Major facilitator superfamily (MFS) profile domain-containing protein</fullName>
    </recommendedName>
</protein>
<dbReference type="EMBL" id="JAROAV010000028">
    <property type="protein sequence ID" value="MDF8264623.1"/>
    <property type="molecule type" value="Genomic_DNA"/>
</dbReference>
<keyword evidence="1" id="KW-1133">Transmembrane helix</keyword>
<organism evidence="2 3">
    <name type="scientific">Luteipulveratus flavus</name>
    <dbReference type="NCBI Taxonomy" id="3031728"/>
    <lineage>
        <taxon>Bacteria</taxon>
        <taxon>Bacillati</taxon>
        <taxon>Actinomycetota</taxon>
        <taxon>Actinomycetes</taxon>
        <taxon>Micrococcales</taxon>
        <taxon>Dermacoccaceae</taxon>
        <taxon>Luteipulveratus</taxon>
    </lineage>
</organism>
<evidence type="ECO:0008006" key="4">
    <source>
        <dbReference type="Google" id="ProtNLM"/>
    </source>
</evidence>
<dbReference type="RefSeq" id="WP_277192053.1">
    <property type="nucleotide sequence ID" value="NZ_JAROAV010000028.1"/>
</dbReference>
<sequence length="122" mass="12914">MTAAPTDRSDLGRTTGRTIDIVATVLLVLLQLAGSFFLGFWALFFSLASDGCMGGGECSENGIEIGILLALATNLAGLLLSGIGITRGVRWYRLMWPWPVLGMLLLVSGFWVGAQVVEAAVP</sequence>
<feature type="transmembrane region" description="Helical" evidence="1">
    <location>
        <begin position="21"/>
        <end position="45"/>
    </location>
</feature>
<dbReference type="Proteomes" id="UP001528912">
    <property type="component" value="Unassembled WGS sequence"/>
</dbReference>
<evidence type="ECO:0000313" key="2">
    <source>
        <dbReference type="EMBL" id="MDF8264623.1"/>
    </source>
</evidence>
<reference evidence="2 3" key="1">
    <citation type="submission" date="2023-03" db="EMBL/GenBank/DDBJ databases">
        <title>YIM 133296 draft genome.</title>
        <authorList>
            <person name="Xiong L."/>
        </authorList>
    </citation>
    <scope>NUCLEOTIDE SEQUENCE [LARGE SCALE GENOMIC DNA]</scope>
    <source>
        <strain evidence="2 3">YIM 133296</strain>
    </source>
</reference>
<evidence type="ECO:0000256" key="1">
    <source>
        <dbReference type="SAM" id="Phobius"/>
    </source>
</evidence>
<feature type="transmembrane region" description="Helical" evidence="1">
    <location>
        <begin position="98"/>
        <end position="117"/>
    </location>
</feature>